<dbReference type="Pfam" id="PF26558">
    <property type="entry name" value="DHQS_2nd"/>
    <property type="match status" value="1"/>
</dbReference>
<dbReference type="InterPro" id="IPR030960">
    <property type="entry name" value="DHQS/DOIS_N"/>
</dbReference>
<evidence type="ECO:0000256" key="2">
    <source>
        <dbReference type="ARBA" id="ARBA00023141"/>
    </source>
</evidence>
<keyword evidence="2" id="KW-0057">Aromatic amino acid biosynthesis</keyword>
<feature type="domain" description="3-dehydroquinate synthase C-terminal" evidence="4">
    <location>
        <begin position="159"/>
        <end position="335"/>
    </location>
</feature>
<reference evidence="6" key="1">
    <citation type="submission" date="2017-09" db="EMBL/GenBank/DDBJ databases">
        <title>Depth-based differentiation of microbial function through sediment-hosted aquifers and enrichment of novel symbionts in the deep terrestrial subsurface.</title>
        <authorList>
            <person name="Probst A.J."/>
            <person name="Ladd B."/>
            <person name="Jarett J.K."/>
            <person name="Geller-Mcgrath D.E."/>
            <person name="Sieber C.M.K."/>
            <person name="Emerson J.B."/>
            <person name="Anantharaman K."/>
            <person name="Thomas B.C."/>
            <person name="Malmstrom R."/>
            <person name="Stieglmeier M."/>
            <person name="Klingl A."/>
            <person name="Woyke T."/>
            <person name="Ryan C.M."/>
            <person name="Banfield J.F."/>
        </authorList>
    </citation>
    <scope>NUCLEOTIDE SEQUENCE [LARGE SCALE GENOMIC DNA]</scope>
</reference>
<proteinExistence type="predicted"/>
<protein>
    <submittedName>
        <fullName evidence="5">3-dehydroquinate synthase II</fullName>
    </submittedName>
</protein>
<organism evidence="5 6">
    <name type="scientific">Candidatus Roizmanbacteria bacterium CG10_big_fil_rev_8_21_14_0_10_36_26</name>
    <dbReference type="NCBI Taxonomy" id="1974851"/>
    <lineage>
        <taxon>Bacteria</taxon>
        <taxon>Candidatus Roizmaniibacteriota</taxon>
    </lineage>
</organism>
<comment type="caution">
    <text evidence="5">The sequence shown here is derived from an EMBL/GenBank/DDBJ whole genome shotgun (WGS) entry which is preliminary data.</text>
</comment>
<evidence type="ECO:0000313" key="6">
    <source>
        <dbReference type="Proteomes" id="UP000231434"/>
    </source>
</evidence>
<dbReference type="InterPro" id="IPR002812">
    <property type="entry name" value="DHQS"/>
</dbReference>
<evidence type="ECO:0000313" key="5">
    <source>
        <dbReference type="EMBL" id="PJE60701.1"/>
    </source>
</evidence>
<evidence type="ECO:0000259" key="4">
    <source>
        <dbReference type="Pfam" id="PF26558"/>
    </source>
</evidence>
<name>A0A2M8KLB0_9BACT</name>
<dbReference type="NCBIfam" id="NF002627">
    <property type="entry name" value="PRK02290.1-5"/>
    <property type="match status" value="1"/>
</dbReference>
<gene>
    <name evidence="5" type="ORF">COU86_02850</name>
</gene>
<evidence type="ECO:0000256" key="1">
    <source>
        <dbReference type="ARBA" id="ARBA00022605"/>
    </source>
</evidence>
<dbReference type="GO" id="GO:0016491">
    <property type="term" value="F:oxidoreductase activity"/>
    <property type="evidence" value="ECO:0007669"/>
    <property type="project" value="InterPro"/>
</dbReference>
<dbReference type="AlphaFoldDB" id="A0A2M8KLB0"/>
<dbReference type="GO" id="GO:0008652">
    <property type="term" value="P:amino acid biosynthetic process"/>
    <property type="evidence" value="ECO:0007669"/>
    <property type="project" value="UniProtKB-KW"/>
</dbReference>
<keyword evidence="1" id="KW-0028">Amino-acid biosynthesis</keyword>
<evidence type="ECO:0000259" key="3">
    <source>
        <dbReference type="Pfam" id="PF01959"/>
    </source>
</evidence>
<dbReference type="PANTHER" id="PTHR33563">
    <property type="match status" value="1"/>
</dbReference>
<dbReference type="Pfam" id="PF01959">
    <property type="entry name" value="DHQS"/>
    <property type="match status" value="1"/>
</dbReference>
<dbReference type="GO" id="GO:0009073">
    <property type="term" value="P:aromatic amino acid family biosynthetic process"/>
    <property type="evidence" value="ECO:0007669"/>
    <property type="project" value="UniProtKB-KW"/>
</dbReference>
<dbReference type="EMBL" id="PFEB01000034">
    <property type="protein sequence ID" value="PJE60701.1"/>
    <property type="molecule type" value="Genomic_DNA"/>
</dbReference>
<sequence length="335" mass="37669">MKQFWFKMNRWNREIATSAIESGFQTFYLPSNCIDKMKELAKVVIIANSEKADLQLGKDVLEITINTKADEKKVTSLHGKIPVILDYIDWTIIPLENLISKTTNLIQLVHSQDEVKTSLTTLERGADGILLEIEDKNTIKKVGELITKSQNEKLKLQEAEIIETASIGMGDRVIIDTATILKPGQGLLIGDSSSIMFLVYNENVINPYCEPRPFRVNAGGVHAYIRMPGNQTMYISELKSGMITLLVDPRGNTEEAIIGRVKIEKRPMMLIRARMADKEFTLVMQNAETIRLTKPSGEFISIVKLKHGDKVLANVQETAMGRHFGQAIKEIIIEK</sequence>
<dbReference type="Proteomes" id="UP000231434">
    <property type="component" value="Unassembled WGS sequence"/>
</dbReference>
<feature type="domain" description="3-dehydroquinate synthase N-terminal" evidence="3">
    <location>
        <begin position="1"/>
        <end position="145"/>
    </location>
</feature>
<accession>A0A2M8KLB0</accession>
<dbReference type="PANTHER" id="PTHR33563:SF1">
    <property type="entry name" value="3-DEHYDROQUINATE SYNTHASE"/>
    <property type="match status" value="1"/>
</dbReference>
<dbReference type="InterPro" id="IPR056179">
    <property type="entry name" value="DHQS_C"/>
</dbReference>
<dbReference type="GO" id="GO:0003856">
    <property type="term" value="F:3-dehydroquinate synthase activity"/>
    <property type="evidence" value="ECO:0007669"/>
    <property type="project" value="InterPro"/>
</dbReference>